<keyword evidence="3" id="KW-0648">Protein biosynthesis</keyword>
<evidence type="ECO:0000256" key="1">
    <source>
        <dbReference type="SAM" id="MobiDB-lite"/>
    </source>
</evidence>
<proteinExistence type="predicted"/>
<name>A0A1I5SXS6_9SPHN</name>
<dbReference type="Gene3D" id="3.10.50.30">
    <property type="entry name" value="Transcription elongation factor, GreA/GreB, C-terminal domain"/>
    <property type="match status" value="1"/>
</dbReference>
<evidence type="ECO:0000259" key="2">
    <source>
        <dbReference type="Pfam" id="PF01272"/>
    </source>
</evidence>
<keyword evidence="4" id="KW-1185">Reference proteome</keyword>
<dbReference type="AlphaFoldDB" id="A0A1I5SXS6"/>
<feature type="compositionally biased region" description="Basic and acidic residues" evidence="1">
    <location>
        <begin position="1"/>
        <end position="18"/>
    </location>
</feature>
<dbReference type="InterPro" id="IPR036953">
    <property type="entry name" value="GreA/GreB_C_sf"/>
</dbReference>
<dbReference type="Proteomes" id="UP000199586">
    <property type="component" value="Unassembled WGS sequence"/>
</dbReference>
<dbReference type="Pfam" id="PF01272">
    <property type="entry name" value="GreA_GreB"/>
    <property type="match status" value="1"/>
</dbReference>
<protein>
    <submittedName>
        <fullName evidence="3">Transcription elongation factor, GreA/GreB family</fullName>
    </submittedName>
</protein>
<dbReference type="GO" id="GO:0032784">
    <property type="term" value="P:regulation of DNA-templated transcription elongation"/>
    <property type="evidence" value="ECO:0007669"/>
    <property type="project" value="InterPro"/>
</dbReference>
<organism evidence="3 4">
    <name type="scientific">Sphingomonas rubra</name>
    <dbReference type="NCBI Taxonomy" id="634430"/>
    <lineage>
        <taxon>Bacteria</taxon>
        <taxon>Pseudomonadati</taxon>
        <taxon>Pseudomonadota</taxon>
        <taxon>Alphaproteobacteria</taxon>
        <taxon>Sphingomonadales</taxon>
        <taxon>Sphingomonadaceae</taxon>
        <taxon>Sphingomonas</taxon>
    </lineage>
</organism>
<accession>A0A1I5SXS6</accession>
<feature type="domain" description="Transcription elongation factor GreA/GreB C-terminal" evidence="2">
    <location>
        <begin position="80"/>
        <end position="147"/>
    </location>
</feature>
<evidence type="ECO:0000313" key="3">
    <source>
        <dbReference type="EMBL" id="SFP75550.1"/>
    </source>
</evidence>
<dbReference type="OrthoDB" id="8537952at2"/>
<dbReference type="EMBL" id="FOXP01000006">
    <property type="protein sequence ID" value="SFP75550.1"/>
    <property type="molecule type" value="Genomic_DNA"/>
</dbReference>
<feature type="region of interest" description="Disordered" evidence="1">
    <location>
        <begin position="1"/>
        <end position="20"/>
    </location>
</feature>
<dbReference type="SUPFAM" id="SSF54534">
    <property type="entry name" value="FKBP-like"/>
    <property type="match status" value="1"/>
</dbReference>
<gene>
    <name evidence="3" type="ORF">SAMN04488241_106230</name>
</gene>
<keyword evidence="3" id="KW-0251">Elongation factor</keyword>
<dbReference type="GO" id="GO:0003677">
    <property type="term" value="F:DNA binding"/>
    <property type="evidence" value="ECO:0007669"/>
    <property type="project" value="InterPro"/>
</dbReference>
<reference evidence="3 4" key="1">
    <citation type="submission" date="2016-10" db="EMBL/GenBank/DDBJ databases">
        <authorList>
            <person name="de Groot N.N."/>
        </authorList>
    </citation>
    <scope>NUCLEOTIDE SEQUENCE [LARGE SCALE GENOMIC DNA]</scope>
    <source>
        <strain evidence="3 4">CGMCC 1.9113</strain>
    </source>
</reference>
<dbReference type="STRING" id="634430.SAMN04488241_106230"/>
<dbReference type="GO" id="GO:0003746">
    <property type="term" value="F:translation elongation factor activity"/>
    <property type="evidence" value="ECO:0007669"/>
    <property type="project" value="UniProtKB-KW"/>
</dbReference>
<sequence length="149" mass="15781">MSVAFRRDSDEEHLEPRFELPIPPGPNLVTAAGPALIAARIAALEAEIAAAADPEPLRRTLRYWHTRAATAEVAGAPADGTAGIATRVRFRLAGRERQVAIVGHDEADGDTRIAYAAPLARALIGLEAGDLADFQGRADAIEILSVEPL</sequence>
<evidence type="ECO:0000313" key="4">
    <source>
        <dbReference type="Proteomes" id="UP000199586"/>
    </source>
</evidence>
<dbReference type="RefSeq" id="WP_093333399.1">
    <property type="nucleotide sequence ID" value="NZ_FOXP01000006.1"/>
</dbReference>
<dbReference type="InterPro" id="IPR001437">
    <property type="entry name" value="Tscrpt_elong_fac_GreA/B_C"/>
</dbReference>